<evidence type="ECO:0000256" key="3">
    <source>
        <dbReference type="ARBA" id="ARBA00022741"/>
    </source>
</evidence>
<keyword evidence="8" id="KW-1185">Reference proteome</keyword>
<evidence type="ECO:0000313" key="8">
    <source>
        <dbReference type="Proteomes" id="UP000031449"/>
    </source>
</evidence>
<dbReference type="HOGENOM" id="CLU_036484_0_0_9"/>
<evidence type="ECO:0000256" key="5">
    <source>
        <dbReference type="ARBA" id="ARBA00022842"/>
    </source>
</evidence>
<reference evidence="7 8" key="1">
    <citation type="submission" date="2014-08" db="EMBL/GenBank/DDBJ databases">
        <title>Complete genome of a marine bacteria Jeotgalibacillus malaysiensis.</title>
        <authorList>
            <person name="Yaakop A.S."/>
            <person name="Chan K.-G."/>
            <person name="Goh K.M."/>
        </authorList>
    </citation>
    <scope>NUCLEOTIDE SEQUENCE [LARGE SCALE GENOMIC DNA]</scope>
    <source>
        <strain evidence="7 8">D5</strain>
        <plasmid evidence="8">Plasmid</plasmid>
    </source>
</reference>
<dbReference type="GO" id="GO:0005524">
    <property type="term" value="F:ATP binding"/>
    <property type="evidence" value="ECO:0007669"/>
    <property type="project" value="UniProtKB-KW"/>
</dbReference>
<dbReference type="OrthoDB" id="9765517at2"/>
<evidence type="ECO:0000256" key="2">
    <source>
        <dbReference type="ARBA" id="ARBA00022723"/>
    </source>
</evidence>
<dbReference type="KEGG" id="jeo:JMA_41910"/>
<accession>A0A0B5AYB7</accession>
<keyword evidence="5" id="KW-0460">Magnesium</keyword>
<keyword evidence="3" id="KW-0547">Nucleotide-binding</keyword>
<dbReference type="AlphaFoldDB" id="A0A0B5AYB7"/>
<dbReference type="EMBL" id="CP009417">
    <property type="protein sequence ID" value="AJD93508.1"/>
    <property type="molecule type" value="Genomic_DNA"/>
</dbReference>
<evidence type="ECO:0000256" key="4">
    <source>
        <dbReference type="ARBA" id="ARBA00022840"/>
    </source>
</evidence>
<protein>
    <recommendedName>
        <fullName evidence="6">Glutathionylspermidine synthase pre-ATP-grasp-like domain-containing protein</fullName>
    </recommendedName>
</protein>
<proteinExistence type="predicted"/>
<evidence type="ECO:0000259" key="6">
    <source>
        <dbReference type="Pfam" id="PF03738"/>
    </source>
</evidence>
<dbReference type="GO" id="GO:0046872">
    <property type="term" value="F:metal ion binding"/>
    <property type="evidence" value="ECO:0007669"/>
    <property type="project" value="UniProtKB-KW"/>
</dbReference>
<name>A0A0B5AYB7_9BACL</name>
<organism evidence="7 8">
    <name type="scientific">Jeotgalibacillus malaysiensis</name>
    <dbReference type="NCBI Taxonomy" id="1508404"/>
    <lineage>
        <taxon>Bacteria</taxon>
        <taxon>Bacillati</taxon>
        <taxon>Bacillota</taxon>
        <taxon>Bacilli</taxon>
        <taxon>Bacillales</taxon>
        <taxon>Caryophanaceae</taxon>
        <taxon>Jeotgalibacillus</taxon>
    </lineage>
</organism>
<dbReference type="Pfam" id="PF03738">
    <property type="entry name" value="GSP_synth"/>
    <property type="match status" value="1"/>
</dbReference>
<feature type="domain" description="Glutathionylspermidine synthase pre-ATP-grasp-like" evidence="6">
    <location>
        <begin position="23"/>
        <end position="407"/>
    </location>
</feature>
<dbReference type="GO" id="GO:0016874">
    <property type="term" value="F:ligase activity"/>
    <property type="evidence" value="ECO:0007669"/>
    <property type="project" value="UniProtKB-KW"/>
</dbReference>
<gene>
    <name evidence="7" type="ORF">JMA_41910</name>
</gene>
<evidence type="ECO:0000313" key="7">
    <source>
        <dbReference type="EMBL" id="AJD93508.1"/>
    </source>
</evidence>
<keyword evidence="2" id="KW-0479">Metal-binding</keyword>
<dbReference type="SUPFAM" id="SSF56059">
    <property type="entry name" value="Glutathione synthetase ATP-binding domain-like"/>
    <property type="match status" value="1"/>
</dbReference>
<dbReference type="BioCyc" id="JESP1508404:G14D9-13475-MONOMER"/>
<geneLocation type="plasmid" evidence="8"/>
<keyword evidence="1" id="KW-0436">Ligase</keyword>
<keyword evidence="4" id="KW-0067">ATP-binding</keyword>
<dbReference type="Gene3D" id="3.30.1490.330">
    <property type="match status" value="1"/>
</dbReference>
<evidence type="ECO:0000256" key="1">
    <source>
        <dbReference type="ARBA" id="ARBA00022598"/>
    </source>
</evidence>
<keyword evidence="7" id="KW-0614">Plasmid</keyword>
<sequence>MQTTENTMYQMERESFYQGIPNYWADLDNTEYSTYNVYNLTQTQKENMHTAVREITPALKQTIELLRNVPDETLVEMGYPEATIPYLRLKRNTMDNTIGRFDMMLDGDTPKIIEFNADTPTFIKELFHVSGKLCAHKGENDINAGEEEALRQYMMKAIRSAIKDSGKERPYVLYVAHGASKEDYLTIQYLAGLVGAPFAPLEELEIIPGDGLYHNGHRVDILYRQTWAVEIIIQDVDGNGVKIGEELLKLVEESKLEVINPPASFILQNKMLLALMYHLAEEENPIYTAEMVKAIQTYLPKSAFYQEDLGEVTSFVEKPIFGREGNSVSILTATDTIKAQEQDFASQPKLYQEFIAPTMTVIDSNNGQQAGNLVFGVFCLGLERPSAIGARFTEGSGITGNNAMFVAISAK</sequence>
<dbReference type="Proteomes" id="UP000031449">
    <property type="component" value="Plasmid unnamed"/>
</dbReference>
<dbReference type="InterPro" id="IPR005494">
    <property type="entry name" value="GSPS_pre-ATP-grasp-like_dom"/>
</dbReference>